<dbReference type="GO" id="GO:0009002">
    <property type="term" value="F:serine-type D-Ala-D-Ala carboxypeptidase activity"/>
    <property type="evidence" value="ECO:0007669"/>
    <property type="project" value="UniProtKB-EC"/>
</dbReference>
<evidence type="ECO:0000256" key="2">
    <source>
        <dbReference type="ARBA" id="ARBA00004752"/>
    </source>
</evidence>
<evidence type="ECO:0000256" key="8">
    <source>
        <dbReference type="ARBA" id="ARBA00022676"/>
    </source>
</evidence>
<dbReference type="GO" id="GO:0071555">
    <property type="term" value="P:cell wall organization"/>
    <property type="evidence" value="ECO:0007669"/>
    <property type="project" value="UniProtKB-KW"/>
</dbReference>
<dbReference type="AlphaFoldDB" id="A0A419W900"/>
<evidence type="ECO:0000256" key="15">
    <source>
        <dbReference type="ARBA" id="ARBA00023316"/>
    </source>
</evidence>
<protein>
    <submittedName>
        <fullName evidence="21">Penicillin-binding protein 1A</fullName>
    </submittedName>
</protein>
<evidence type="ECO:0000259" key="19">
    <source>
        <dbReference type="Pfam" id="PF00905"/>
    </source>
</evidence>
<dbReference type="Pfam" id="PF00912">
    <property type="entry name" value="Transgly"/>
    <property type="match status" value="1"/>
</dbReference>
<evidence type="ECO:0000256" key="11">
    <source>
        <dbReference type="ARBA" id="ARBA00022960"/>
    </source>
</evidence>
<dbReference type="GO" id="GO:0008360">
    <property type="term" value="P:regulation of cell shape"/>
    <property type="evidence" value="ECO:0007669"/>
    <property type="project" value="UniProtKB-KW"/>
</dbReference>
<evidence type="ECO:0000256" key="16">
    <source>
        <dbReference type="ARBA" id="ARBA00034000"/>
    </source>
</evidence>
<dbReference type="Proteomes" id="UP000283387">
    <property type="component" value="Unassembled WGS sequence"/>
</dbReference>
<keyword evidence="12" id="KW-0573">Peptidoglycan synthesis</keyword>
<evidence type="ECO:0000256" key="7">
    <source>
        <dbReference type="ARBA" id="ARBA00022670"/>
    </source>
</evidence>
<dbReference type="SUPFAM" id="SSF56601">
    <property type="entry name" value="beta-lactamase/transpeptidase-like"/>
    <property type="match status" value="1"/>
</dbReference>
<dbReference type="PANTHER" id="PTHR32282:SF11">
    <property type="entry name" value="PENICILLIN-BINDING PROTEIN 1B"/>
    <property type="match status" value="1"/>
</dbReference>
<dbReference type="GO" id="GO:0030288">
    <property type="term" value="C:outer membrane-bounded periplasmic space"/>
    <property type="evidence" value="ECO:0007669"/>
    <property type="project" value="TreeGrafter"/>
</dbReference>
<evidence type="ECO:0000256" key="13">
    <source>
        <dbReference type="ARBA" id="ARBA00023136"/>
    </source>
</evidence>
<dbReference type="SUPFAM" id="SSF53955">
    <property type="entry name" value="Lysozyme-like"/>
    <property type="match status" value="1"/>
</dbReference>
<evidence type="ECO:0000256" key="18">
    <source>
        <dbReference type="SAM" id="Phobius"/>
    </source>
</evidence>
<keyword evidence="6" id="KW-0121">Carboxypeptidase</keyword>
<organism evidence="21 22">
    <name type="scientific">Mangrovibacterium diazotrophicum</name>
    <dbReference type="NCBI Taxonomy" id="1261403"/>
    <lineage>
        <taxon>Bacteria</taxon>
        <taxon>Pseudomonadati</taxon>
        <taxon>Bacteroidota</taxon>
        <taxon>Bacteroidia</taxon>
        <taxon>Marinilabiliales</taxon>
        <taxon>Prolixibacteraceae</taxon>
        <taxon>Mangrovibacterium</taxon>
    </lineage>
</organism>
<dbReference type="RefSeq" id="WP_120273213.1">
    <property type="nucleotide sequence ID" value="NZ_RAPN01000001.1"/>
</dbReference>
<keyword evidence="10" id="KW-0378">Hydrolase</keyword>
<keyword evidence="14" id="KW-0511">Multifunctional enzyme</keyword>
<evidence type="ECO:0000256" key="5">
    <source>
        <dbReference type="ARBA" id="ARBA00022475"/>
    </source>
</evidence>
<keyword evidence="18" id="KW-0812">Transmembrane</keyword>
<evidence type="ECO:0000256" key="9">
    <source>
        <dbReference type="ARBA" id="ARBA00022679"/>
    </source>
</evidence>
<evidence type="ECO:0000256" key="10">
    <source>
        <dbReference type="ARBA" id="ARBA00022801"/>
    </source>
</evidence>
<comment type="caution">
    <text evidence="21">The sequence shown here is derived from an EMBL/GenBank/DDBJ whole genome shotgun (WGS) entry which is preliminary data.</text>
</comment>
<dbReference type="GO" id="GO:0005886">
    <property type="term" value="C:plasma membrane"/>
    <property type="evidence" value="ECO:0007669"/>
    <property type="project" value="UniProtKB-SubCell"/>
</dbReference>
<keyword evidence="5" id="KW-1003">Cell membrane</keyword>
<gene>
    <name evidence="21" type="ORF">BC643_2326</name>
</gene>
<keyword evidence="9" id="KW-0808">Transferase</keyword>
<comment type="catalytic activity">
    <reaction evidence="17">
        <text>[GlcNAc-(1-&gt;4)-Mur2Ac(oyl-L-Ala-gamma-D-Glu-L-Lys-D-Ala-D-Ala)](n)-di-trans,octa-cis-undecaprenyl diphosphate + beta-D-GlcNAc-(1-&gt;4)-Mur2Ac(oyl-L-Ala-gamma-D-Glu-L-Lys-D-Ala-D-Ala)-di-trans,octa-cis-undecaprenyl diphosphate = [GlcNAc-(1-&gt;4)-Mur2Ac(oyl-L-Ala-gamma-D-Glu-L-Lys-D-Ala-D-Ala)](n+1)-di-trans,octa-cis-undecaprenyl diphosphate + di-trans,octa-cis-undecaprenyl diphosphate + H(+)</text>
        <dbReference type="Rhea" id="RHEA:23708"/>
        <dbReference type="Rhea" id="RHEA-COMP:9602"/>
        <dbReference type="Rhea" id="RHEA-COMP:9603"/>
        <dbReference type="ChEBI" id="CHEBI:15378"/>
        <dbReference type="ChEBI" id="CHEBI:58405"/>
        <dbReference type="ChEBI" id="CHEBI:60033"/>
        <dbReference type="ChEBI" id="CHEBI:78435"/>
        <dbReference type="EC" id="2.4.99.28"/>
    </reaction>
</comment>
<dbReference type="GO" id="GO:0008658">
    <property type="term" value="F:penicillin binding"/>
    <property type="evidence" value="ECO:0007669"/>
    <property type="project" value="InterPro"/>
</dbReference>
<proteinExistence type="inferred from homology"/>
<keyword evidence="22" id="KW-1185">Reference proteome</keyword>
<keyword evidence="18" id="KW-1133">Transmembrane helix</keyword>
<dbReference type="InterPro" id="IPR001460">
    <property type="entry name" value="PCN-bd_Tpept"/>
</dbReference>
<evidence type="ECO:0000256" key="1">
    <source>
        <dbReference type="ARBA" id="ARBA00004236"/>
    </source>
</evidence>
<comment type="pathway">
    <text evidence="2">Cell wall biogenesis; peptidoglycan biosynthesis.</text>
</comment>
<accession>A0A419W900</accession>
<keyword evidence="11" id="KW-0133">Cell shape</keyword>
<evidence type="ECO:0000256" key="17">
    <source>
        <dbReference type="ARBA" id="ARBA00049902"/>
    </source>
</evidence>
<feature type="domain" description="Glycosyl transferase family 51" evidence="20">
    <location>
        <begin position="67"/>
        <end position="243"/>
    </location>
</feature>
<name>A0A419W900_9BACT</name>
<evidence type="ECO:0000256" key="3">
    <source>
        <dbReference type="ARBA" id="ARBA00007090"/>
    </source>
</evidence>
<evidence type="ECO:0000256" key="4">
    <source>
        <dbReference type="ARBA" id="ARBA00007739"/>
    </source>
</evidence>
<sequence>MKKDKTGFKKYLIGFWSLFAVGVIAVALFFYLIAEGKMGEMPSFEDLENPQSLLASEVLSRDNVSIGRYFRENRSFVTYEQLPENLVEALLATEDVRFYEHSGIDLRGLFRVLKGVLTGDSSSGGGSTLSQQLAKMLFPRIDMESKMDLVLRKFKEWVIAVKLEKSYTKEEIITMYLNKYDFLNLAVGIKSAARIYFNTVPDSLTIEQSAMLVGMAKNSALFNPVRRPELTKNRRNVVLAQMQRYGYISKAERDSLSALPMELEFTREDFKEGLAPYFREYLRITMGASKPDRSKYASWQTVKFKEDSVAWETNPLYGWCKKNFKPDGTNYDLYQDGLRIYTTIDSRMQQYAEEAVEDHLKLDLQPGFERHLKTLRNPPFSDDMSNDDVEHLLALSMRQSERYRVLRLQGLNAEQIKKNFNEKVEMTVFSWKGDRDTIMSPLDSIRYNLSYLRSSMMAMDLETGQVRAYVGGPNYRHFMYDMVLGGKRQVGSTVKPFLYTLAMQNGLTPCTKVPNVKQQFILGDGTVWEAKNSGESEYDGKMVTLKWGLANSVNQISAWVMKQFNPQSVADVMHKMGVYSYIDPVPSMFLGTSDITLYEMVGAYGTFGNKGVYTQPIFVTRIEDKYGNVIATFRPERHDAIDEKTAYLMISLLRGVIDNGTGTRLRWNKVYGEIQGPIAGKTGTTQNHSDGWFMGVTPQLVAGVWTGGDLRSIRFDNIRYGQGANMALPIWGRFMKKVYADKTLEYKPDHEFEKPMNFIMNLDCDDVNGSDEKPAEFEDFF</sequence>
<dbReference type="Gene3D" id="1.10.3810.10">
    <property type="entry name" value="Biosynthetic peptidoglycan transglycosylase-like"/>
    <property type="match status" value="1"/>
</dbReference>
<dbReference type="InterPro" id="IPR050396">
    <property type="entry name" value="Glycosyltr_51/Transpeptidase"/>
</dbReference>
<keyword evidence="7" id="KW-0645">Protease</keyword>
<dbReference type="PANTHER" id="PTHR32282">
    <property type="entry name" value="BINDING PROTEIN TRANSPEPTIDASE, PUTATIVE-RELATED"/>
    <property type="match status" value="1"/>
</dbReference>
<dbReference type="InterPro" id="IPR036950">
    <property type="entry name" value="PBP_transglycosylase"/>
</dbReference>
<dbReference type="InterPro" id="IPR023346">
    <property type="entry name" value="Lysozyme-like_dom_sf"/>
</dbReference>
<evidence type="ECO:0000313" key="22">
    <source>
        <dbReference type="Proteomes" id="UP000283387"/>
    </source>
</evidence>
<dbReference type="Pfam" id="PF00905">
    <property type="entry name" value="Transpeptidase"/>
    <property type="match status" value="1"/>
</dbReference>
<dbReference type="GO" id="GO:0008955">
    <property type="term" value="F:peptidoglycan glycosyltransferase activity"/>
    <property type="evidence" value="ECO:0007669"/>
    <property type="project" value="UniProtKB-EC"/>
</dbReference>
<evidence type="ECO:0000256" key="14">
    <source>
        <dbReference type="ARBA" id="ARBA00023268"/>
    </source>
</evidence>
<evidence type="ECO:0000259" key="20">
    <source>
        <dbReference type="Pfam" id="PF00912"/>
    </source>
</evidence>
<comment type="similarity">
    <text evidence="4">In the N-terminal section; belongs to the glycosyltransferase 51 family.</text>
</comment>
<comment type="subcellular location">
    <subcellularLocation>
        <location evidence="1">Cell membrane</location>
    </subcellularLocation>
</comment>
<comment type="similarity">
    <text evidence="3">In the C-terminal section; belongs to the transpeptidase family.</text>
</comment>
<reference evidence="21 22" key="1">
    <citation type="submission" date="2018-09" db="EMBL/GenBank/DDBJ databases">
        <title>Genomic Encyclopedia of Archaeal and Bacterial Type Strains, Phase II (KMG-II): from individual species to whole genera.</title>
        <authorList>
            <person name="Goeker M."/>
        </authorList>
    </citation>
    <scope>NUCLEOTIDE SEQUENCE [LARGE SCALE GENOMIC DNA]</scope>
    <source>
        <strain evidence="21 22">DSM 27148</strain>
    </source>
</reference>
<dbReference type="GO" id="GO:0009252">
    <property type="term" value="P:peptidoglycan biosynthetic process"/>
    <property type="evidence" value="ECO:0007669"/>
    <property type="project" value="UniProtKB-KW"/>
</dbReference>
<evidence type="ECO:0000256" key="12">
    <source>
        <dbReference type="ARBA" id="ARBA00022984"/>
    </source>
</evidence>
<dbReference type="GO" id="GO:0006508">
    <property type="term" value="P:proteolysis"/>
    <property type="evidence" value="ECO:0007669"/>
    <property type="project" value="UniProtKB-KW"/>
</dbReference>
<dbReference type="OrthoDB" id="9766909at2"/>
<keyword evidence="8" id="KW-0328">Glycosyltransferase</keyword>
<comment type="catalytic activity">
    <reaction evidence="16">
        <text>Preferential cleavage: (Ac)2-L-Lys-D-Ala-|-D-Ala. Also transpeptidation of peptidyl-alanyl moieties that are N-acyl substituents of D-alanine.</text>
        <dbReference type="EC" id="3.4.16.4"/>
    </reaction>
</comment>
<dbReference type="Gene3D" id="3.40.710.10">
    <property type="entry name" value="DD-peptidase/beta-lactamase superfamily"/>
    <property type="match status" value="2"/>
</dbReference>
<dbReference type="EMBL" id="RAPN01000001">
    <property type="protein sequence ID" value="RKD91957.1"/>
    <property type="molecule type" value="Genomic_DNA"/>
</dbReference>
<dbReference type="InterPro" id="IPR012338">
    <property type="entry name" value="Beta-lactam/transpept-like"/>
</dbReference>
<feature type="domain" description="Penicillin-binding protein transpeptidase" evidence="19">
    <location>
        <begin position="456"/>
        <end position="699"/>
    </location>
</feature>
<dbReference type="InterPro" id="IPR001264">
    <property type="entry name" value="Glyco_trans_51"/>
</dbReference>
<keyword evidence="15" id="KW-0961">Cell wall biogenesis/degradation</keyword>
<keyword evidence="13 18" id="KW-0472">Membrane</keyword>
<evidence type="ECO:0000313" key="21">
    <source>
        <dbReference type="EMBL" id="RKD91957.1"/>
    </source>
</evidence>
<evidence type="ECO:0000256" key="6">
    <source>
        <dbReference type="ARBA" id="ARBA00022645"/>
    </source>
</evidence>
<feature type="transmembrane region" description="Helical" evidence="18">
    <location>
        <begin position="12"/>
        <end position="34"/>
    </location>
</feature>